<feature type="transmembrane region" description="Helical" evidence="5">
    <location>
        <begin position="682"/>
        <end position="701"/>
    </location>
</feature>
<evidence type="ECO:0000259" key="6">
    <source>
        <dbReference type="Pfam" id="PF01593"/>
    </source>
</evidence>
<name>A0ABR1GZE8_9HYPO</name>
<evidence type="ECO:0000256" key="2">
    <source>
        <dbReference type="ARBA" id="ARBA00005995"/>
    </source>
</evidence>
<reference evidence="8 9" key="1">
    <citation type="journal article" date="2025" name="Microbiol. Resour. Announc.">
        <title>Draft genome sequences for Neonectria magnoliae and Neonectria punicea, canker pathogens of Liriodendron tulipifera and Acer saccharum in West Virginia.</title>
        <authorList>
            <person name="Petronek H.M."/>
            <person name="Kasson M.T."/>
            <person name="Metheny A.M."/>
            <person name="Stauder C.M."/>
            <person name="Lovett B."/>
            <person name="Lynch S.C."/>
            <person name="Garnas J.R."/>
            <person name="Kasson L.R."/>
            <person name="Stajich J.E."/>
        </authorList>
    </citation>
    <scope>NUCLEOTIDE SEQUENCE [LARGE SCALE GENOMIC DNA]</scope>
    <source>
        <strain evidence="8 9">NRRL 64653</strain>
    </source>
</reference>
<evidence type="ECO:0000256" key="5">
    <source>
        <dbReference type="RuleBase" id="RU362067"/>
    </source>
</evidence>
<feature type="domain" description="Rhodopsin" evidence="7">
    <location>
        <begin position="506"/>
        <end position="720"/>
    </location>
</feature>
<comment type="cofactor">
    <cofactor evidence="1 5">
        <name>FAD</name>
        <dbReference type="ChEBI" id="CHEBI:57692"/>
    </cofactor>
</comment>
<keyword evidence="5" id="KW-1133">Transmembrane helix</keyword>
<feature type="transmembrane region" description="Helical" evidence="5">
    <location>
        <begin position="565"/>
        <end position="592"/>
    </location>
</feature>
<dbReference type="PRINTS" id="PR00757">
    <property type="entry name" value="AMINEOXDASEF"/>
</dbReference>
<keyword evidence="5" id="KW-0285">Flavoprotein</keyword>
<comment type="similarity">
    <text evidence="2 5">Belongs to the flavin monoamine oxidase family.</text>
</comment>
<dbReference type="InterPro" id="IPR050703">
    <property type="entry name" value="Flavin_MAO"/>
</dbReference>
<dbReference type="InterPro" id="IPR002937">
    <property type="entry name" value="Amino_oxidase"/>
</dbReference>
<evidence type="ECO:0000256" key="3">
    <source>
        <dbReference type="ARBA" id="ARBA00023002"/>
    </source>
</evidence>
<feature type="transmembrane region" description="Helical" evidence="5">
    <location>
        <begin position="651"/>
        <end position="670"/>
    </location>
</feature>
<evidence type="ECO:0000256" key="1">
    <source>
        <dbReference type="ARBA" id="ARBA00001974"/>
    </source>
</evidence>
<dbReference type="Pfam" id="PF20684">
    <property type="entry name" value="Fung_rhodopsin"/>
    <property type="match status" value="1"/>
</dbReference>
<feature type="transmembrane region" description="Helical" evidence="5">
    <location>
        <begin position="604"/>
        <end position="631"/>
    </location>
</feature>
<dbReference type="Pfam" id="PF01593">
    <property type="entry name" value="Amino_oxidase"/>
    <property type="match status" value="1"/>
</dbReference>
<dbReference type="PANTHER" id="PTHR43563">
    <property type="entry name" value="AMINE OXIDASE"/>
    <property type="match status" value="1"/>
</dbReference>
<dbReference type="InterPro" id="IPR036188">
    <property type="entry name" value="FAD/NAD-bd_sf"/>
</dbReference>
<gene>
    <name evidence="8" type="ORF">QQX98_007170</name>
</gene>
<keyword evidence="5" id="KW-0274">FAD</keyword>
<protein>
    <recommendedName>
        <fullName evidence="5">Amine oxidase</fullName>
        <ecNumber evidence="5">1.4.3.-</ecNumber>
    </recommendedName>
</protein>
<keyword evidence="5" id="KW-0472">Membrane</keyword>
<dbReference type="Gene3D" id="3.50.50.60">
    <property type="entry name" value="FAD/NAD(P)-binding domain"/>
    <property type="match status" value="1"/>
</dbReference>
<dbReference type="InterPro" id="IPR001613">
    <property type="entry name" value="Flavin_amine_oxidase"/>
</dbReference>
<dbReference type="Proteomes" id="UP001498476">
    <property type="component" value="Unassembled WGS sequence"/>
</dbReference>
<sequence length="723" mass="79622">MADIVDVVVIGAGLSGLQAALDIHEAGRSVTVLESRDRVGGKTNSIQRFDGKGVQEAGAAWLNDTNQSHVWSYVEKLGLNPVVQNIVGLVASEDADGNCHMFPFGKMPKFRQLEIDNITTMRDTVETASLDPETFNQPKRGELDKTNFEQWLRDSGAGTRALQTARLWCRGTLGQDPSEVSALAFLEIARGGLGIVNLRYDGKDGAQFLRLQEGTQSISIGMAAMLPRGLIKLNSPVTSIAQHAKKLYTVTTTLGHTLKARKVIVSIPSLAYKDVTFSPPLSLRKQTYLASARYGCYIKFVVLFKTPFWRRRGACGLAQSFKGPLNHCRDTSVDHQDNYALACFLCSGPGRQWAALGEEERREAILKQLGSLFGVGYDAVKSEFLGSITSEWMQDRWAGWGCPLAATPPGAIGDGADGEMIAEKAGGVYFVGTELTNEWRGYMEGAIRSGKRGAAQALSDLSVDGARLSPPPGVVPDFDNPEDVAWTINVVIMAVCDALVTAFFIIRIYAKISINPKILVEDYTCALAYCFIILYTATIFAMAHYGEGYHAWEIRLPEYYQLLKWLYASTVVYCPAAFFTKATILLLMARVFAVEDRVSRAIHIFIWALLIAYVPLQVIKTVVCIPISSLWDPTVLNVHCINQRKVFFCDLSLAILTDLIVLLVPIPLTWKLRMPLRKKIKIFVLLSAGGVATAVTIFRTYKVAQFLNSSDLTVDFVVIDILT</sequence>
<evidence type="ECO:0000313" key="8">
    <source>
        <dbReference type="EMBL" id="KAK7413987.1"/>
    </source>
</evidence>
<dbReference type="PANTHER" id="PTHR43563:SF14">
    <property type="entry name" value="AMINE OXIDASE"/>
    <property type="match status" value="1"/>
</dbReference>
<evidence type="ECO:0000259" key="7">
    <source>
        <dbReference type="Pfam" id="PF20684"/>
    </source>
</evidence>
<comment type="catalytic activity">
    <reaction evidence="4">
        <text>a secondary aliphatic amine + O2 + H2O = a primary amine + an aldehyde + H2O2</text>
        <dbReference type="Rhea" id="RHEA:26414"/>
        <dbReference type="ChEBI" id="CHEBI:15377"/>
        <dbReference type="ChEBI" id="CHEBI:15379"/>
        <dbReference type="ChEBI" id="CHEBI:16240"/>
        <dbReference type="ChEBI" id="CHEBI:17478"/>
        <dbReference type="ChEBI" id="CHEBI:58855"/>
        <dbReference type="ChEBI" id="CHEBI:65296"/>
        <dbReference type="EC" id="1.4.3.4"/>
    </reaction>
</comment>
<accession>A0ABR1GZE8</accession>
<keyword evidence="9" id="KW-1185">Reference proteome</keyword>
<feature type="transmembrane region" description="Helical" evidence="5">
    <location>
        <begin position="484"/>
        <end position="506"/>
    </location>
</feature>
<evidence type="ECO:0000256" key="4">
    <source>
        <dbReference type="ARBA" id="ARBA00048448"/>
    </source>
</evidence>
<feature type="transmembrane region" description="Helical" evidence="5">
    <location>
        <begin position="526"/>
        <end position="545"/>
    </location>
</feature>
<dbReference type="Gene3D" id="3.90.660.10">
    <property type="match status" value="1"/>
</dbReference>
<dbReference type="InterPro" id="IPR049326">
    <property type="entry name" value="Rhodopsin_dom_fungi"/>
</dbReference>
<evidence type="ECO:0000313" key="9">
    <source>
        <dbReference type="Proteomes" id="UP001498476"/>
    </source>
</evidence>
<dbReference type="Gene3D" id="1.10.405.10">
    <property type="entry name" value="Guanine Nucleotide Dissociation Inhibitor, domain 1"/>
    <property type="match status" value="1"/>
</dbReference>
<dbReference type="SUPFAM" id="SSF51905">
    <property type="entry name" value="FAD/NAD(P)-binding domain"/>
    <property type="match status" value="1"/>
</dbReference>
<keyword evidence="3 5" id="KW-0560">Oxidoreductase</keyword>
<keyword evidence="5" id="KW-0812">Transmembrane</keyword>
<feature type="domain" description="Amine oxidase" evidence="6">
    <location>
        <begin position="14"/>
        <end position="457"/>
    </location>
</feature>
<comment type="caution">
    <text evidence="8">The sequence shown here is derived from an EMBL/GenBank/DDBJ whole genome shotgun (WGS) entry which is preliminary data.</text>
</comment>
<dbReference type="SUPFAM" id="SSF54373">
    <property type="entry name" value="FAD-linked reductases, C-terminal domain"/>
    <property type="match status" value="1"/>
</dbReference>
<dbReference type="EMBL" id="JAZAVJ010000114">
    <property type="protein sequence ID" value="KAK7413987.1"/>
    <property type="molecule type" value="Genomic_DNA"/>
</dbReference>
<organism evidence="8 9">
    <name type="scientific">Neonectria punicea</name>
    <dbReference type="NCBI Taxonomy" id="979145"/>
    <lineage>
        <taxon>Eukaryota</taxon>
        <taxon>Fungi</taxon>
        <taxon>Dikarya</taxon>
        <taxon>Ascomycota</taxon>
        <taxon>Pezizomycotina</taxon>
        <taxon>Sordariomycetes</taxon>
        <taxon>Hypocreomycetidae</taxon>
        <taxon>Hypocreales</taxon>
        <taxon>Nectriaceae</taxon>
        <taxon>Neonectria</taxon>
    </lineage>
</organism>
<dbReference type="EC" id="1.4.3.-" evidence="5"/>
<proteinExistence type="inferred from homology"/>